<accession>A0AAW8DSU2</accession>
<evidence type="ECO:0000313" key="1">
    <source>
        <dbReference type="EMBL" id="MDP9922633.1"/>
    </source>
</evidence>
<dbReference type="PROSITE" id="PS51257">
    <property type="entry name" value="PROKAR_LIPOPROTEIN"/>
    <property type="match status" value="1"/>
</dbReference>
<dbReference type="RefSeq" id="WP_307636242.1">
    <property type="nucleotide sequence ID" value="NZ_JAUSRR010000003.1"/>
</dbReference>
<sequence length="189" mass="20054">MQRLRPLLLSAILMAGCATGIGGAEDRKISTSMVLIVLDRPFFYYGTVDATGQSSRYALVKGTYQPLYEDAKGTYFIGPGHCLGIEDVSAKAGAVEKSKAHRCGIYVPSLSDSSPQVYYYPHQQVLVDGNIGQAVANSIPNISPIAAGLGAGIAEGIVAGIAASQAAEFRFFEHQPPADALRQAISYLR</sequence>
<dbReference type="AlphaFoldDB" id="A0AAW8DSU2"/>
<evidence type="ECO:0000313" key="2">
    <source>
        <dbReference type="Proteomes" id="UP001244295"/>
    </source>
</evidence>
<comment type="caution">
    <text evidence="1">The sequence shown here is derived from an EMBL/GenBank/DDBJ whole genome shotgun (WGS) entry which is preliminary data.</text>
</comment>
<organism evidence="1 2">
    <name type="scientific">Variovorax boronicumulans</name>
    <dbReference type="NCBI Taxonomy" id="436515"/>
    <lineage>
        <taxon>Bacteria</taxon>
        <taxon>Pseudomonadati</taxon>
        <taxon>Pseudomonadota</taxon>
        <taxon>Betaproteobacteria</taxon>
        <taxon>Burkholderiales</taxon>
        <taxon>Comamonadaceae</taxon>
        <taxon>Variovorax</taxon>
    </lineage>
</organism>
<proteinExistence type="predicted"/>
<protein>
    <recommendedName>
        <fullName evidence="3">DUF4136 domain-containing protein</fullName>
    </recommendedName>
</protein>
<dbReference type="Proteomes" id="UP001244295">
    <property type="component" value="Unassembled WGS sequence"/>
</dbReference>
<name>A0AAW8DSU2_9BURK</name>
<dbReference type="EMBL" id="JAUSRR010000003">
    <property type="protein sequence ID" value="MDP9922633.1"/>
    <property type="molecule type" value="Genomic_DNA"/>
</dbReference>
<gene>
    <name evidence="1" type="ORF">J2W25_001654</name>
</gene>
<reference evidence="1" key="1">
    <citation type="submission" date="2023-07" db="EMBL/GenBank/DDBJ databases">
        <title>Sorghum-associated microbial communities from plants grown in Nebraska, USA.</title>
        <authorList>
            <person name="Schachtman D."/>
        </authorList>
    </citation>
    <scope>NUCLEOTIDE SEQUENCE</scope>
    <source>
        <strain evidence="1">DS2795</strain>
    </source>
</reference>
<evidence type="ECO:0008006" key="3">
    <source>
        <dbReference type="Google" id="ProtNLM"/>
    </source>
</evidence>